<protein>
    <submittedName>
        <fullName evidence="1">Uncharacterized protein</fullName>
    </submittedName>
</protein>
<accession>A0A1C3EQ13</accession>
<dbReference type="EMBL" id="LYBM01000004">
    <property type="protein sequence ID" value="ODA35340.1"/>
    <property type="molecule type" value="Genomic_DNA"/>
</dbReference>
<proteinExistence type="predicted"/>
<reference evidence="1 2" key="1">
    <citation type="submission" date="2016-05" db="EMBL/GenBank/DDBJ databases">
        <title>Genomic Taxonomy of the Vibrionaceae.</title>
        <authorList>
            <person name="Gomez-Gil B."/>
            <person name="Enciso-Ibarra J."/>
        </authorList>
    </citation>
    <scope>NUCLEOTIDE SEQUENCE [LARGE SCALE GENOMIC DNA]</scope>
    <source>
        <strain evidence="1 2">CAIM 1920</strain>
    </source>
</reference>
<evidence type="ECO:0000313" key="1">
    <source>
        <dbReference type="EMBL" id="ODA35340.1"/>
    </source>
</evidence>
<sequence length="211" mass="23625">MSEAETSDFVLVYLPFEDLDTVVALLNQQEGEFVCFHPDATKEKIVDKVTVRAQCKEGFHAALMKCSGVIANGGFELPSEALTLGKKLLLKPLMGQFEQQSNVATLDMLGLATCMDDLNPEIIRQWLEKPPAQVVDYPDVAPAIAKWLVKGDFNELPALQNQLWQQAVFPEHVTDLLSDFRDWSQVRTSSFLTTRRDRKTSGDTPQDKPAQ</sequence>
<name>A0A1C3EQ13_9GAMM</name>
<evidence type="ECO:0000313" key="2">
    <source>
        <dbReference type="Proteomes" id="UP000094936"/>
    </source>
</evidence>
<organism evidence="1 2">
    <name type="scientific">Veronia pacifica</name>
    <dbReference type="NCBI Taxonomy" id="1080227"/>
    <lineage>
        <taxon>Bacteria</taxon>
        <taxon>Pseudomonadati</taxon>
        <taxon>Pseudomonadota</taxon>
        <taxon>Gammaproteobacteria</taxon>
        <taxon>Vibrionales</taxon>
        <taxon>Vibrionaceae</taxon>
        <taxon>Veronia</taxon>
    </lineage>
</organism>
<comment type="caution">
    <text evidence="1">The sequence shown here is derived from an EMBL/GenBank/DDBJ whole genome shotgun (WGS) entry which is preliminary data.</text>
</comment>
<keyword evidence="2" id="KW-1185">Reference proteome</keyword>
<dbReference type="Gene3D" id="3.40.50.2000">
    <property type="entry name" value="Glycogen Phosphorylase B"/>
    <property type="match status" value="1"/>
</dbReference>
<gene>
    <name evidence="1" type="ORF">A8L45_04020</name>
</gene>
<dbReference type="Pfam" id="PF13528">
    <property type="entry name" value="Glyco_trans_1_3"/>
    <property type="match status" value="1"/>
</dbReference>
<dbReference type="STRING" id="1080227.A8L45_04020"/>
<dbReference type="Proteomes" id="UP000094936">
    <property type="component" value="Unassembled WGS sequence"/>
</dbReference>
<dbReference type="AlphaFoldDB" id="A0A1C3EQ13"/>